<accession>A0AAV2Q197</accession>
<dbReference type="PROSITE" id="PS00022">
    <property type="entry name" value="EGF_1"/>
    <property type="match status" value="1"/>
</dbReference>
<dbReference type="CDD" id="cd00054">
    <property type="entry name" value="EGF_CA"/>
    <property type="match status" value="1"/>
</dbReference>
<feature type="domain" description="EGF-like" evidence="2">
    <location>
        <begin position="76"/>
        <end position="111"/>
    </location>
</feature>
<dbReference type="PROSITE" id="PS50026">
    <property type="entry name" value="EGF_3"/>
    <property type="match status" value="1"/>
</dbReference>
<sequence>NMYIDDYKLSADNEVNLMPLLIDDDINEQIPRPILDDHLENSLYFANLYNTEIEESMIYSGVALDDHPHEQASLVGQSSCDNYLCHNEGTCYFSNGPKCECLSWYSGDHCERTACDKVPQVKNAMVEKSFITRNKRGTRTVSKYTIKCVTGSEVKCNGNFRSRRSLVEEPQPSYEEYTIHCSNMVWAVESFNDNKLKTSRTARML</sequence>
<keyword evidence="4" id="KW-1185">Reference proteome</keyword>
<dbReference type="EMBL" id="CAXKWB010002706">
    <property type="protein sequence ID" value="CAL4067457.1"/>
    <property type="molecule type" value="Genomic_DNA"/>
</dbReference>
<evidence type="ECO:0000259" key="2">
    <source>
        <dbReference type="PROSITE" id="PS50026"/>
    </source>
</evidence>
<protein>
    <recommendedName>
        <fullName evidence="2">EGF-like domain-containing protein</fullName>
    </recommendedName>
</protein>
<keyword evidence="1" id="KW-1015">Disulfide bond</keyword>
<dbReference type="SUPFAM" id="SSF57196">
    <property type="entry name" value="EGF/Laminin"/>
    <property type="match status" value="1"/>
</dbReference>
<reference evidence="3 4" key="1">
    <citation type="submission" date="2024-05" db="EMBL/GenBank/DDBJ databases">
        <authorList>
            <person name="Wallberg A."/>
        </authorList>
    </citation>
    <scope>NUCLEOTIDE SEQUENCE [LARGE SCALE GENOMIC DNA]</scope>
</reference>
<comment type="caution">
    <text evidence="1">Lacks conserved residue(s) required for the propagation of feature annotation.</text>
</comment>
<feature type="disulfide bond" evidence="1">
    <location>
        <begin position="101"/>
        <end position="110"/>
    </location>
</feature>
<evidence type="ECO:0000256" key="1">
    <source>
        <dbReference type="PROSITE-ProRule" id="PRU00076"/>
    </source>
</evidence>
<feature type="non-terminal residue" evidence="3">
    <location>
        <position position="205"/>
    </location>
</feature>
<evidence type="ECO:0000313" key="3">
    <source>
        <dbReference type="EMBL" id="CAL4067457.1"/>
    </source>
</evidence>
<comment type="caution">
    <text evidence="3">The sequence shown here is derived from an EMBL/GenBank/DDBJ whole genome shotgun (WGS) entry which is preliminary data.</text>
</comment>
<organism evidence="3 4">
    <name type="scientific">Meganyctiphanes norvegica</name>
    <name type="common">Northern krill</name>
    <name type="synonym">Thysanopoda norvegica</name>
    <dbReference type="NCBI Taxonomy" id="48144"/>
    <lineage>
        <taxon>Eukaryota</taxon>
        <taxon>Metazoa</taxon>
        <taxon>Ecdysozoa</taxon>
        <taxon>Arthropoda</taxon>
        <taxon>Crustacea</taxon>
        <taxon>Multicrustacea</taxon>
        <taxon>Malacostraca</taxon>
        <taxon>Eumalacostraca</taxon>
        <taxon>Eucarida</taxon>
        <taxon>Euphausiacea</taxon>
        <taxon>Euphausiidae</taxon>
        <taxon>Meganyctiphanes</taxon>
    </lineage>
</organism>
<dbReference type="Proteomes" id="UP001497623">
    <property type="component" value="Unassembled WGS sequence"/>
</dbReference>
<proteinExistence type="predicted"/>
<name>A0AAV2Q197_MEGNR</name>
<evidence type="ECO:0000313" key="4">
    <source>
        <dbReference type="Proteomes" id="UP001497623"/>
    </source>
</evidence>
<gene>
    <name evidence="3" type="ORF">MNOR_LOCUS6511</name>
</gene>
<dbReference type="InterPro" id="IPR000742">
    <property type="entry name" value="EGF"/>
</dbReference>
<dbReference type="AlphaFoldDB" id="A0AAV2Q197"/>
<dbReference type="Gene3D" id="2.10.25.10">
    <property type="entry name" value="Laminin"/>
    <property type="match status" value="1"/>
</dbReference>
<keyword evidence="1" id="KW-0245">EGF-like domain</keyword>
<feature type="non-terminal residue" evidence="3">
    <location>
        <position position="1"/>
    </location>
</feature>